<feature type="domain" description="Putative zinc-finger" evidence="1">
    <location>
        <begin position="3"/>
        <end position="37"/>
    </location>
</feature>
<protein>
    <recommendedName>
        <fullName evidence="1">Putative zinc-finger domain-containing protein</fullName>
    </recommendedName>
</protein>
<sequence length="62" mass="7272">MKCQNVTKLISESQEKPLSLLKNSRVYMHLAICPYCRAFARNCKEMHKMMQDFSTQEEGKES</sequence>
<dbReference type="GeneID" id="49634553"/>
<proteinExistence type="predicted"/>
<reference evidence="2 3" key="1">
    <citation type="submission" date="2018-06" db="EMBL/GenBank/DDBJ databases">
        <authorList>
            <consortium name="Pathogen Informatics"/>
            <person name="Doyle S."/>
        </authorList>
    </citation>
    <scope>NUCLEOTIDE SEQUENCE [LARGE SCALE GENOMIC DNA]</scope>
    <source>
        <strain evidence="2 3">NCTC5908</strain>
    </source>
</reference>
<dbReference type="STRING" id="732.ADJ80_00670"/>
<dbReference type="RefSeq" id="WP_032994717.1">
    <property type="nucleotide sequence ID" value="NZ_LS483485.1"/>
</dbReference>
<evidence type="ECO:0000259" key="1">
    <source>
        <dbReference type="Pfam" id="PF13490"/>
    </source>
</evidence>
<dbReference type="Pfam" id="PF13490">
    <property type="entry name" value="zf-HC2"/>
    <property type="match status" value="1"/>
</dbReference>
<dbReference type="Proteomes" id="UP000253728">
    <property type="component" value="Unassembled WGS sequence"/>
</dbReference>
<dbReference type="EMBL" id="UFSP01000001">
    <property type="protein sequence ID" value="SSY94213.1"/>
    <property type="molecule type" value="Genomic_DNA"/>
</dbReference>
<accession>A0A336N4Q2</accession>
<organism evidence="2 3">
    <name type="scientific">Aggregatibacter aphrophilus</name>
    <name type="common">Haemophilus aphrophilus</name>
    <dbReference type="NCBI Taxonomy" id="732"/>
    <lineage>
        <taxon>Bacteria</taxon>
        <taxon>Pseudomonadati</taxon>
        <taxon>Pseudomonadota</taxon>
        <taxon>Gammaproteobacteria</taxon>
        <taxon>Pasteurellales</taxon>
        <taxon>Pasteurellaceae</taxon>
        <taxon>Aggregatibacter</taxon>
    </lineage>
</organism>
<dbReference type="AlphaFoldDB" id="A0A336N4Q2"/>
<gene>
    <name evidence="2" type="ORF">NCTC5908_00753</name>
</gene>
<evidence type="ECO:0000313" key="3">
    <source>
        <dbReference type="Proteomes" id="UP000253728"/>
    </source>
</evidence>
<evidence type="ECO:0000313" key="2">
    <source>
        <dbReference type="EMBL" id="SSY94213.1"/>
    </source>
</evidence>
<dbReference type="InterPro" id="IPR027383">
    <property type="entry name" value="Znf_put"/>
</dbReference>
<name>A0A336N4Q2_AGGAP</name>